<evidence type="ECO:0000256" key="3">
    <source>
        <dbReference type="ARBA" id="ARBA00022763"/>
    </source>
</evidence>
<evidence type="ECO:0000256" key="10">
    <source>
        <dbReference type="HAMAP-Rule" id="MF_01486"/>
    </source>
</evidence>
<keyword evidence="4 10" id="KW-0378">Hydrolase</keyword>
<name>A0A5R9GTR7_9PROT</name>
<dbReference type="Gene3D" id="1.10.10.990">
    <property type="match status" value="1"/>
</dbReference>
<evidence type="ECO:0000313" key="13">
    <source>
        <dbReference type="Proteomes" id="UP000306585"/>
    </source>
</evidence>
<organism evidence="12 13">
    <name type="scientific">Mariprofundus erugo</name>
    <dbReference type="NCBI Taxonomy" id="2528639"/>
    <lineage>
        <taxon>Bacteria</taxon>
        <taxon>Pseudomonadati</taxon>
        <taxon>Pseudomonadota</taxon>
        <taxon>Candidatius Mariprofundia</taxon>
        <taxon>Mariprofundales</taxon>
        <taxon>Mariprofundaceae</taxon>
        <taxon>Mariprofundus</taxon>
    </lineage>
</organism>
<dbReference type="GO" id="GO:0009338">
    <property type="term" value="C:exodeoxyribonuclease V complex"/>
    <property type="evidence" value="ECO:0007669"/>
    <property type="project" value="InterPro"/>
</dbReference>
<dbReference type="InterPro" id="IPR027417">
    <property type="entry name" value="P-loop_NTPase"/>
</dbReference>
<evidence type="ECO:0000256" key="4">
    <source>
        <dbReference type="ARBA" id="ARBA00022801"/>
    </source>
</evidence>
<dbReference type="EMBL" id="VBRY01000004">
    <property type="protein sequence ID" value="TLS67843.1"/>
    <property type="molecule type" value="Genomic_DNA"/>
</dbReference>
<comment type="similarity">
    <text evidence="10">Belongs to the RecC family.</text>
</comment>
<dbReference type="NCBIfam" id="TIGR01450">
    <property type="entry name" value="recC"/>
    <property type="match status" value="1"/>
</dbReference>
<evidence type="ECO:0000256" key="7">
    <source>
        <dbReference type="ARBA" id="ARBA00022840"/>
    </source>
</evidence>
<dbReference type="Pfam" id="PF17946">
    <property type="entry name" value="RecC_C"/>
    <property type="match status" value="1"/>
</dbReference>
<dbReference type="PANTHER" id="PTHR30591:SF1">
    <property type="entry name" value="RECBCD ENZYME SUBUNIT RECC"/>
    <property type="match status" value="1"/>
</dbReference>
<evidence type="ECO:0000259" key="11">
    <source>
        <dbReference type="Pfam" id="PF17946"/>
    </source>
</evidence>
<evidence type="ECO:0000256" key="5">
    <source>
        <dbReference type="ARBA" id="ARBA00022806"/>
    </source>
</evidence>
<evidence type="ECO:0000313" key="12">
    <source>
        <dbReference type="EMBL" id="TLS67843.1"/>
    </source>
</evidence>
<keyword evidence="9 10" id="KW-0234">DNA repair</keyword>
<dbReference type="GO" id="GO:0003677">
    <property type="term" value="F:DNA binding"/>
    <property type="evidence" value="ECO:0007669"/>
    <property type="project" value="UniProtKB-UniRule"/>
</dbReference>
<keyword evidence="8 10" id="KW-0238">DNA-binding</keyword>
<dbReference type="InterPro" id="IPR041500">
    <property type="entry name" value="RecC_C"/>
</dbReference>
<dbReference type="SUPFAM" id="SSF52980">
    <property type="entry name" value="Restriction endonuclease-like"/>
    <property type="match status" value="1"/>
</dbReference>
<dbReference type="GO" id="GO:0008854">
    <property type="term" value="F:exodeoxyribonuclease V activity"/>
    <property type="evidence" value="ECO:0007669"/>
    <property type="project" value="InterPro"/>
</dbReference>
<evidence type="ECO:0000256" key="2">
    <source>
        <dbReference type="ARBA" id="ARBA00022741"/>
    </source>
</evidence>
<comment type="function">
    <text evidence="10">A helicase/nuclease that prepares dsDNA breaks (DSB) for recombinational DNA repair. Binds to DSBs and unwinds DNA via a highly rapid and processive ATP-dependent bidirectional helicase activity. Unwinds dsDNA until it encounters a Chi (crossover hotspot instigator) sequence from the 3' direction. Cuts ssDNA a few nucleotides 3' to the Chi site. The properties and activities of the enzyme are changed at Chi. The Chi-altered holoenzyme produces a long 3'-ssDNA overhang and facilitates RecA-binding to the ssDNA for homologous DNA recombination and repair. Holoenzyme degrades any linearized DNA that is unable to undergo homologous recombination. In the holoenzyme this subunit recognizes the wild-type Chi sequence, and when added to isolated RecB increases its ATP-dependent helicase processivity.</text>
</comment>
<dbReference type="GO" id="GO:0000724">
    <property type="term" value="P:double-strand break repair via homologous recombination"/>
    <property type="evidence" value="ECO:0007669"/>
    <property type="project" value="UniProtKB-UniRule"/>
</dbReference>
<evidence type="ECO:0000256" key="1">
    <source>
        <dbReference type="ARBA" id="ARBA00022722"/>
    </source>
</evidence>
<dbReference type="Pfam" id="PF04257">
    <property type="entry name" value="Exonuc_V_gamma"/>
    <property type="match status" value="1"/>
</dbReference>
<keyword evidence="3 10" id="KW-0227">DNA damage</keyword>
<comment type="caution">
    <text evidence="12">The sequence shown here is derived from an EMBL/GenBank/DDBJ whole genome shotgun (WGS) entry which is preliminary data.</text>
</comment>
<keyword evidence="7 10" id="KW-0067">ATP-binding</keyword>
<dbReference type="GO" id="GO:0003678">
    <property type="term" value="F:DNA helicase activity"/>
    <property type="evidence" value="ECO:0007669"/>
    <property type="project" value="UniProtKB-UniRule"/>
</dbReference>
<evidence type="ECO:0000256" key="8">
    <source>
        <dbReference type="ARBA" id="ARBA00023125"/>
    </source>
</evidence>
<dbReference type="RefSeq" id="WP_138238739.1">
    <property type="nucleotide sequence ID" value="NZ_VBRY01000004.1"/>
</dbReference>
<gene>
    <name evidence="10 12" type="primary">recC</name>
    <name evidence="12" type="ORF">FEF65_05180</name>
</gene>
<dbReference type="InterPro" id="IPR006697">
    <property type="entry name" value="RecC"/>
</dbReference>
<dbReference type="SUPFAM" id="SSF52540">
    <property type="entry name" value="P-loop containing nucleoside triphosphate hydrolases"/>
    <property type="match status" value="2"/>
</dbReference>
<sequence>MGFHLISSNRVEQLTAELAMHLLQSPLSNPFEPEVLLVPSMPMKRWLGLQLAQIAGINCNNDYPLPAAWLWQLVSDHVVDAPKMDPLARDQATWKVFALLDNFIGDPRFDEPFEELNKYLENDNTGIKRWQLAERIADVFDRYQYYRPELIQTWSAGGGSDWQALLWRALITEAGSKQHRLALIETFMEKLDRGDVQGLPERISLFAVSSLPPLLLRLIQRVARFTDVYLYYLTPTDQYWADLKTEKTLAKIRLEKCEDADYYETGHELLASWGKQGQVFQDLLYADETFESLTSSPYICEWPDTLLGNLQRDLFEVQMPERVLPEYDHSLAVHICHSPMRECQVLHDVLLRQLNDDPDLKPEDILVMVPEISRYAPYIEAVFRQDESRPFLPWNLSDISVVDEHPVIGSFLQLLELPASRFTLSEILSLLDVPEIAERFDLDGDKLEVIRSKLAQLNVRWGIDGAHKEALHLPATIENSWKQAEERLMAGFAMGDVSMQGGGLWQGIAPFDIGGSDAAALADFWALFEQLKHWRAVLAEAGNHTAQAWQGTMTAMLESLFIDTQETGGRLQLIRDAIADLARHAGDNHLSRDLVCTWLKTRLNARDSAGNYFSGGVSFCGMRPMRSLPFRVICLLGMQDSAFPGRERRLEFDQMLNERPHPADPLTGVMDRYLMLETLLCARDAIHISYTGRSIKDNSECQPSVLIGELLDQLTGQYGDVLMKRITHEHPMQPFSTANYLYAESYDRYWCELANQVAANSFNRDGDGWPSEPVEIDQCSCATIDISRLSRFMRDPVKFFFNDTLSIYLNEHDEPEDEEPFTLDGLASWQVKKRMLDAWLGLAPADQARMQAEGMLPHGNLATQAYAEQAAAVAAYQPVLEAYQETRPQARMIELLIQVDDRHVQLIGQVRNYFPKRGLLHVTPSKLKSKYAMSFWIEHLTLCASGCLTSAEQSTLICSDTHICLQPLPADEAKLVLAGYLDAMFKGMQYPLPVFERSSWEQATSGKVRDLCWHGQEFQDIPGDKDDAYVRVIMRDVSESPVGTAAFTDWAERFYRPLLNAWPEGMK</sequence>
<protein>
    <recommendedName>
        <fullName evidence="10">RecBCD enzyme subunit RecC</fullName>
    </recommendedName>
    <alternativeName>
        <fullName evidence="10">Exonuclease V subunit RecC</fullName>
        <shortName evidence="10">ExoV subunit RecC</shortName>
    </alternativeName>
    <alternativeName>
        <fullName evidence="10">Helicase/nuclease RecBCD subunit RecC</fullName>
    </alternativeName>
</protein>
<comment type="subunit">
    <text evidence="10">Heterotrimer of RecB, RecC and RecD. All subunits contribute to DNA-binding.</text>
</comment>
<dbReference type="PIRSF" id="PIRSF000980">
    <property type="entry name" value="RecC"/>
    <property type="match status" value="1"/>
</dbReference>
<keyword evidence="13" id="KW-1185">Reference proteome</keyword>
<dbReference type="AlphaFoldDB" id="A0A5R9GTR7"/>
<dbReference type="InterPro" id="IPR013986">
    <property type="entry name" value="DExx_box_DNA_helicase_dom_sf"/>
</dbReference>
<dbReference type="PANTHER" id="PTHR30591">
    <property type="entry name" value="RECBCD ENZYME SUBUNIT RECC"/>
    <property type="match status" value="1"/>
</dbReference>
<dbReference type="HAMAP" id="MF_01486">
    <property type="entry name" value="RecC"/>
    <property type="match status" value="1"/>
</dbReference>
<keyword evidence="2 10" id="KW-0547">Nucleotide-binding</keyword>
<evidence type="ECO:0000256" key="6">
    <source>
        <dbReference type="ARBA" id="ARBA00022839"/>
    </source>
</evidence>
<proteinExistence type="inferred from homology"/>
<feature type="domain" description="RecC C-terminal" evidence="11">
    <location>
        <begin position="783"/>
        <end position="1004"/>
    </location>
</feature>
<dbReference type="Proteomes" id="UP000306585">
    <property type="component" value="Unassembled WGS sequence"/>
</dbReference>
<dbReference type="Gene3D" id="3.40.50.10930">
    <property type="match status" value="1"/>
</dbReference>
<keyword evidence="6 10" id="KW-0269">Exonuclease</keyword>
<keyword evidence="1 10" id="KW-0540">Nuclease</keyword>
<evidence type="ECO:0000256" key="9">
    <source>
        <dbReference type="ARBA" id="ARBA00023204"/>
    </source>
</evidence>
<comment type="miscellaneous">
    <text evidence="10">In the RecBCD complex, RecB has a slow 3'-5' helicase, an exonuclease activity and loads RecA onto ssDNA, RecD has a fast 5'-3' helicase activity, while RecC stimulates the ATPase and processivity of the RecB helicase and contributes to recognition of the Chi site.</text>
</comment>
<dbReference type="InterPro" id="IPR011335">
    <property type="entry name" value="Restrct_endonuc-II-like"/>
</dbReference>
<accession>A0A5R9GTR7</accession>
<dbReference type="Gene3D" id="3.40.50.300">
    <property type="entry name" value="P-loop containing nucleotide triphosphate hydrolases"/>
    <property type="match status" value="2"/>
</dbReference>
<reference evidence="12 13" key="1">
    <citation type="journal article" date="2019" name="Appl. Environ. Microbiol.">
        <title>Environmental Evidence and Genomic Insight of Iron-oxidizing Bacteria Preference Towards More Corrosion Resistant Stainless Steel at Higher Salinities.</title>
        <authorList>
            <person name="Garrison C.E."/>
            <person name="Price K.A."/>
            <person name="Field E.K."/>
        </authorList>
    </citation>
    <scope>NUCLEOTIDE SEQUENCE [LARGE SCALE GENOMIC DNA]</scope>
    <source>
        <strain evidence="12 13">P3</strain>
    </source>
</reference>
<keyword evidence="5 10" id="KW-0347">Helicase</keyword>
<dbReference type="GO" id="GO:0005524">
    <property type="term" value="F:ATP binding"/>
    <property type="evidence" value="ECO:0007669"/>
    <property type="project" value="UniProtKB-UniRule"/>
</dbReference>
<dbReference type="Gene3D" id="1.10.10.160">
    <property type="match status" value="1"/>
</dbReference>